<name>A0ABR1J9D9_9AGAR</name>
<keyword evidence="3" id="KW-1185">Reference proteome</keyword>
<gene>
    <name evidence="2" type="ORF">VKT23_012919</name>
</gene>
<sequence length="124" mass="12557">MGFISTLLVLQSSLGGTFQISGPATATIGQSFTVTWLLDAPSQTQFAIGIPQDDDVLHIDPDFLTTVNTAGQGIGTAILAAPSASRQFKVGAYTLPLQNIHALGVSGPVTGVIGAGSVTDTGSK</sequence>
<evidence type="ECO:0000256" key="1">
    <source>
        <dbReference type="SAM" id="SignalP"/>
    </source>
</evidence>
<comment type="caution">
    <text evidence="2">The sequence shown here is derived from an EMBL/GenBank/DDBJ whole genome shotgun (WGS) entry which is preliminary data.</text>
</comment>
<feature type="signal peptide" evidence="1">
    <location>
        <begin position="1"/>
        <end position="19"/>
    </location>
</feature>
<keyword evidence="1" id="KW-0732">Signal</keyword>
<evidence type="ECO:0000313" key="2">
    <source>
        <dbReference type="EMBL" id="KAK7450609.1"/>
    </source>
</evidence>
<proteinExistence type="predicted"/>
<accession>A0ABR1J9D9</accession>
<dbReference type="Proteomes" id="UP001498398">
    <property type="component" value="Unassembled WGS sequence"/>
</dbReference>
<reference evidence="2 3" key="1">
    <citation type="submission" date="2024-01" db="EMBL/GenBank/DDBJ databases">
        <title>A draft genome for the cacao thread blight pathogen Marasmiellus scandens.</title>
        <authorList>
            <person name="Baruah I.K."/>
            <person name="Leung J."/>
            <person name="Bukari Y."/>
            <person name="Amoako-Attah I."/>
            <person name="Meinhardt L.W."/>
            <person name="Bailey B.A."/>
            <person name="Cohen S.P."/>
        </authorList>
    </citation>
    <scope>NUCLEOTIDE SEQUENCE [LARGE SCALE GENOMIC DNA]</scope>
    <source>
        <strain evidence="2 3">GH-19</strain>
    </source>
</reference>
<dbReference type="EMBL" id="JBANRG010000033">
    <property type="protein sequence ID" value="KAK7450609.1"/>
    <property type="molecule type" value="Genomic_DNA"/>
</dbReference>
<feature type="chain" id="PRO_5045830227" evidence="1">
    <location>
        <begin position="20"/>
        <end position="124"/>
    </location>
</feature>
<protein>
    <submittedName>
        <fullName evidence="2">Uncharacterized protein</fullName>
    </submittedName>
</protein>
<evidence type="ECO:0000313" key="3">
    <source>
        <dbReference type="Proteomes" id="UP001498398"/>
    </source>
</evidence>
<organism evidence="2 3">
    <name type="scientific">Marasmiellus scandens</name>
    <dbReference type="NCBI Taxonomy" id="2682957"/>
    <lineage>
        <taxon>Eukaryota</taxon>
        <taxon>Fungi</taxon>
        <taxon>Dikarya</taxon>
        <taxon>Basidiomycota</taxon>
        <taxon>Agaricomycotina</taxon>
        <taxon>Agaricomycetes</taxon>
        <taxon>Agaricomycetidae</taxon>
        <taxon>Agaricales</taxon>
        <taxon>Marasmiineae</taxon>
        <taxon>Omphalotaceae</taxon>
        <taxon>Marasmiellus</taxon>
    </lineage>
</organism>